<evidence type="ECO:0000256" key="1">
    <source>
        <dbReference type="SAM" id="MobiDB-lite"/>
    </source>
</evidence>
<dbReference type="EMBL" id="VBOX01000087">
    <property type="protein sequence ID" value="TMQ62011.1"/>
    <property type="molecule type" value="Genomic_DNA"/>
</dbReference>
<feature type="compositionally biased region" description="Low complexity" evidence="1">
    <location>
        <begin position="1"/>
        <end position="17"/>
    </location>
</feature>
<feature type="region of interest" description="Disordered" evidence="1">
    <location>
        <begin position="1"/>
        <end position="49"/>
    </location>
</feature>
<feature type="compositionally biased region" description="Acidic residues" evidence="1">
    <location>
        <begin position="34"/>
        <end position="45"/>
    </location>
</feature>
<dbReference type="Proteomes" id="UP000317366">
    <property type="component" value="Unassembled WGS sequence"/>
</dbReference>
<evidence type="ECO:0000313" key="2">
    <source>
        <dbReference type="EMBL" id="TMQ62011.1"/>
    </source>
</evidence>
<name>A0A538TEI1_UNCEI</name>
<sequence length="480" mass="50938">MRCAAADAAVLDGASQAPAEPDSTDGGDAWLPAPEEDLETTEPLEEERAPLRPCALFRGAVTRGQFRLRRIGVLDERRGARGELGFLVDERRFRPGARLTVGGERLVLAGGRVSVTRGPALFAEAMRITRGGRRLLGPRTGTARAQPSLGASAGALDGGAFTWNGPQAIWAFAGFRSETREPIGGVGLGAAWGRTRAVAAFGADLRGRAADAETKTAGGGASVPPLRCGSITVVRRAQSGNVALEALDCRDGRALLAEVGRRSGNAFLSARWRYRSWTARQVAAELSAETIGSASRARVTWRSWSGNATADDGLLELEVTRSRGDGAPLRLRVGTAGLGRVGNRPTALESYGLADATLARDDRRSLAVHVLKRGSRNAGSSASSTTFGSRLDLRMRKLGRHSLLVEATRIRKGASAWGIGLTPSGDTTLRTRSKPGLWVSARGGFGPRLWQFGYALERGEDSGGARPWSGTLWLRLNRSP</sequence>
<comment type="caution">
    <text evidence="2">The sequence shown here is derived from an EMBL/GenBank/DDBJ whole genome shotgun (WGS) entry which is preliminary data.</text>
</comment>
<protein>
    <submittedName>
        <fullName evidence="2">Uncharacterized protein</fullName>
    </submittedName>
</protein>
<gene>
    <name evidence="2" type="ORF">E6K77_08780</name>
</gene>
<proteinExistence type="predicted"/>
<accession>A0A538TEI1</accession>
<organism evidence="2 3">
    <name type="scientific">Eiseniibacteriota bacterium</name>
    <dbReference type="NCBI Taxonomy" id="2212470"/>
    <lineage>
        <taxon>Bacteria</taxon>
        <taxon>Candidatus Eiseniibacteriota</taxon>
    </lineage>
</organism>
<evidence type="ECO:0000313" key="3">
    <source>
        <dbReference type="Proteomes" id="UP000317366"/>
    </source>
</evidence>
<dbReference type="AlphaFoldDB" id="A0A538TEI1"/>
<reference evidence="2 3" key="1">
    <citation type="journal article" date="2019" name="Nat. Microbiol.">
        <title>Mediterranean grassland soil C-N compound turnover is dependent on rainfall and depth, and is mediated by genomically divergent microorganisms.</title>
        <authorList>
            <person name="Diamond S."/>
            <person name="Andeer P.F."/>
            <person name="Li Z."/>
            <person name="Crits-Christoph A."/>
            <person name="Burstein D."/>
            <person name="Anantharaman K."/>
            <person name="Lane K.R."/>
            <person name="Thomas B.C."/>
            <person name="Pan C."/>
            <person name="Northen T.R."/>
            <person name="Banfield J.F."/>
        </authorList>
    </citation>
    <scope>NUCLEOTIDE SEQUENCE [LARGE SCALE GENOMIC DNA]</scope>
    <source>
        <strain evidence="2">WS_7</strain>
    </source>
</reference>